<feature type="transmembrane region" description="Helical" evidence="15">
    <location>
        <begin position="316"/>
        <end position="335"/>
    </location>
</feature>
<dbReference type="GO" id="GO:0000155">
    <property type="term" value="F:phosphorelay sensor kinase activity"/>
    <property type="evidence" value="ECO:0007669"/>
    <property type="project" value="InterPro"/>
</dbReference>
<evidence type="ECO:0000259" key="16">
    <source>
        <dbReference type="PROSITE" id="PS50109"/>
    </source>
</evidence>
<dbReference type="InterPro" id="IPR004358">
    <property type="entry name" value="Sig_transdc_His_kin-like_C"/>
</dbReference>
<keyword evidence="10" id="KW-0843">Virulence</keyword>
<keyword evidence="7" id="KW-0732">Signal</keyword>
<dbReference type="PANTHER" id="PTHR45339">
    <property type="entry name" value="HYBRID SIGNAL TRANSDUCTION HISTIDINE KINASE J"/>
    <property type="match status" value="1"/>
</dbReference>
<evidence type="ECO:0000256" key="6">
    <source>
        <dbReference type="ARBA" id="ARBA00022692"/>
    </source>
</evidence>
<dbReference type="Gene3D" id="3.40.50.2300">
    <property type="match status" value="1"/>
</dbReference>
<feature type="modified residue" description="4-aspartylphosphate" evidence="14">
    <location>
        <position position="667"/>
    </location>
</feature>
<evidence type="ECO:0000256" key="12">
    <source>
        <dbReference type="ARBA" id="ARBA00058004"/>
    </source>
</evidence>
<accession>A0A6L6PWW8</accession>
<dbReference type="InterPro" id="IPR011006">
    <property type="entry name" value="CheY-like_superfamily"/>
</dbReference>
<evidence type="ECO:0000313" key="19">
    <source>
        <dbReference type="Proteomes" id="UP000484015"/>
    </source>
</evidence>
<dbReference type="PROSITE" id="PS50110">
    <property type="entry name" value="RESPONSE_REGULATORY"/>
    <property type="match status" value="1"/>
</dbReference>
<dbReference type="Pfam" id="PF00072">
    <property type="entry name" value="Response_reg"/>
    <property type="match status" value="1"/>
</dbReference>
<protein>
    <recommendedName>
        <fullName evidence="13">Virulence sensor protein BvgS</fullName>
        <ecNumber evidence="3">2.7.13.3</ecNumber>
    </recommendedName>
</protein>
<dbReference type="InterPro" id="IPR036890">
    <property type="entry name" value="HATPase_C_sf"/>
</dbReference>
<keyword evidence="11 15" id="KW-0472">Membrane</keyword>
<evidence type="ECO:0000256" key="4">
    <source>
        <dbReference type="ARBA" id="ARBA00022475"/>
    </source>
</evidence>
<dbReference type="CDD" id="cd16922">
    <property type="entry name" value="HATPase_EvgS-ArcB-TorS-like"/>
    <property type="match status" value="1"/>
</dbReference>
<sequence length="742" mass="80374">MQQNRRGLAAGSAPAGRRWSSTSVRRTVAAIGGGLLVVLLLTAGYAAWVMRQHEIDDWRRQLGSLSLVLAESTAQTMASSFKVLDGIAEAIHEVHGTGEAARNTALGTQQFYQVMRDKISGLPQIDVASVVAADGRVLNFTRQYPAPAINLSERDYFQHHASHADDLPYLSQPVRNKGNGKWTFYISRRLSHPNGQFAGVVLVGVSCEFFSSFFKNVSLGEHASVSLYRRDFTLLARWPQVEKLMGEQVLNGTTYAVISAGLTDDVRLTRGPRAAADNREVTRMGAVRQVRDYPLVINATITEELLMAGWWSKLRLLGAVLLASLAALLVAFYMVGRLLMRRELDATRAIELKDQADSANRAKSDFLAMMSHEIRTPMSAIAGMSELMLETQLDPAQRSYAVNVHQGVGELMHIINEVLDFSKIESGHMQLEMQPFDPAAQVAQVVALHSAAAERKGLKLQAQIGIGPKLVMGDAGRVRQVLGNLVNNAIKFTAAGTVNIAYEAHADGGLAGSWRLCYAVTDSGIGIAADVQQRLFKPFSQADSQISGQYGGTGLGLAICRRLVAMMGGTIGCVSAPGAGAKFHFDVACRLAAASPAQDMPQAAIPAAATAGQEVQRHVLLADDTLMNRQLACILLKRLGCQVTEAENGAEALQLLEQRPFDLVLMDCMMPVMTGYEACRRLRTTEAQAGRPRVPVIALTASAIDGDRQRCLEAGMDDYLSKPFTAAQLGEIVRRWCGETVA</sequence>
<dbReference type="InterPro" id="IPR005467">
    <property type="entry name" value="His_kinase_dom"/>
</dbReference>
<dbReference type="CDD" id="cd12915">
    <property type="entry name" value="PDC2_DGC_like"/>
    <property type="match status" value="1"/>
</dbReference>
<dbReference type="Pfam" id="PF02518">
    <property type="entry name" value="HATPase_c"/>
    <property type="match status" value="1"/>
</dbReference>
<keyword evidence="9" id="KW-0902">Two-component regulatory system</keyword>
<reference evidence="18 19" key="1">
    <citation type="submission" date="2019-11" db="EMBL/GenBank/DDBJ databases">
        <title>Type strains purchased from KCTC, JCM and DSMZ.</title>
        <authorList>
            <person name="Lu H."/>
        </authorList>
    </citation>
    <scope>NUCLEOTIDE SEQUENCE [LARGE SCALE GENOMIC DNA]</scope>
    <source>
        <strain evidence="18 19">KCTC 42409</strain>
    </source>
</reference>
<name>A0A6L6PWW8_9BURK</name>
<feature type="domain" description="Histidine kinase" evidence="16">
    <location>
        <begin position="369"/>
        <end position="591"/>
    </location>
</feature>
<dbReference type="OrthoDB" id="567977at2"/>
<evidence type="ECO:0000256" key="3">
    <source>
        <dbReference type="ARBA" id="ARBA00012438"/>
    </source>
</evidence>
<dbReference type="SMART" id="SM00387">
    <property type="entry name" value="HATPase_c"/>
    <property type="match status" value="1"/>
</dbReference>
<proteinExistence type="predicted"/>
<evidence type="ECO:0000256" key="10">
    <source>
        <dbReference type="ARBA" id="ARBA00023026"/>
    </source>
</evidence>
<feature type="domain" description="Response regulatory" evidence="17">
    <location>
        <begin position="618"/>
        <end position="737"/>
    </location>
</feature>
<evidence type="ECO:0000256" key="14">
    <source>
        <dbReference type="PROSITE-ProRule" id="PRU00169"/>
    </source>
</evidence>
<dbReference type="CDD" id="cd17546">
    <property type="entry name" value="REC_hyHK_CKI1_RcsC-like"/>
    <property type="match status" value="1"/>
</dbReference>
<dbReference type="PRINTS" id="PR00344">
    <property type="entry name" value="BCTRLSENSOR"/>
</dbReference>
<evidence type="ECO:0000256" key="15">
    <source>
        <dbReference type="SAM" id="Phobius"/>
    </source>
</evidence>
<dbReference type="SUPFAM" id="SSF55874">
    <property type="entry name" value="ATPase domain of HSP90 chaperone/DNA topoisomerase II/histidine kinase"/>
    <property type="match status" value="1"/>
</dbReference>
<comment type="function">
    <text evidence="12">Member of the two-component regulatory system BvgS/BvgA. Phosphorylates BvgA via a four-step phosphorelay in response to environmental signals.</text>
</comment>
<dbReference type="Proteomes" id="UP000484015">
    <property type="component" value="Unassembled WGS sequence"/>
</dbReference>
<dbReference type="InterPro" id="IPR033479">
    <property type="entry name" value="dCache_1"/>
</dbReference>
<dbReference type="SUPFAM" id="SSF47384">
    <property type="entry name" value="Homodimeric domain of signal transducing histidine kinase"/>
    <property type="match status" value="1"/>
</dbReference>
<keyword evidence="8 15" id="KW-1133">Transmembrane helix</keyword>
<dbReference type="Pfam" id="PF00512">
    <property type="entry name" value="HisKA"/>
    <property type="match status" value="1"/>
</dbReference>
<dbReference type="SUPFAM" id="SSF52172">
    <property type="entry name" value="CheY-like"/>
    <property type="match status" value="1"/>
</dbReference>
<comment type="subcellular location">
    <subcellularLocation>
        <location evidence="2">Cell membrane</location>
        <topology evidence="2">Multi-pass membrane protein</topology>
    </subcellularLocation>
</comment>
<evidence type="ECO:0000256" key="5">
    <source>
        <dbReference type="ARBA" id="ARBA00022553"/>
    </source>
</evidence>
<dbReference type="SMART" id="SM00388">
    <property type="entry name" value="HisKA"/>
    <property type="match status" value="1"/>
</dbReference>
<evidence type="ECO:0000313" key="18">
    <source>
        <dbReference type="EMBL" id="MTW01719.1"/>
    </source>
</evidence>
<evidence type="ECO:0000256" key="8">
    <source>
        <dbReference type="ARBA" id="ARBA00022989"/>
    </source>
</evidence>
<dbReference type="Pfam" id="PF02743">
    <property type="entry name" value="dCache_1"/>
    <property type="match status" value="1"/>
</dbReference>
<dbReference type="SMART" id="SM00448">
    <property type="entry name" value="REC"/>
    <property type="match status" value="1"/>
</dbReference>
<dbReference type="CDD" id="cd00082">
    <property type="entry name" value="HisKA"/>
    <property type="match status" value="1"/>
</dbReference>
<comment type="catalytic activity">
    <reaction evidence="1">
        <text>ATP + protein L-histidine = ADP + protein N-phospho-L-histidine.</text>
        <dbReference type="EC" id="2.7.13.3"/>
    </reaction>
</comment>
<dbReference type="InterPro" id="IPR003594">
    <property type="entry name" value="HATPase_dom"/>
</dbReference>
<dbReference type="RefSeq" id="WP_155438094.1">
    <property type="nucleotide sequence ID" value="NZ_WNLA01000002.1"/>
</dbReference>
<evidence type="ECO:0000256" key="2">
    <source>
        <dbReference type="ARBA" id="ARBA00004651"/>
    </source>
</evidence>
<keyword evidence="5 14" id="KW-0597">Phosphoprotein</keyword>
<evidence type="ECO:0000256" key="7">
    <source>
        <dbReference type="ARBA" id="ARBA00022729"/>
    </source>
</evidence>
<dbReference type="InterPro" id="IPR036097">
    <property type="entry name" value="HisK_dim/P_sf"/>
</dbReference>
<evidence type="ECO:0000256" key="9">
    <source>
        <dbReference type="ARBA" id="ARBA00023012"/>
    </source>
</evidence>
<dbReference type="GO" id="GO:0005886">
    <property type="term" value="C:plasma membrane"/>
    <property type="evidence" value="ECO:0007669"/>
    <property type="project" value="UniProtKB-SubCell"/>
</dbReference>
<evidence type="ECO:0000256" key="13">
    <source>
        <dbReference type="ARBA" id="ARBA00070152"/>
    </source>
</evidence>
<dbReference type="AlphaFoldDB" id="A0A6L6PWW8"/>
<dbReference type="EMBL" id="WNLA01000002">
    <property type="protein sequence ID" value="MTW01719.1"/>
    <property type="molecule type" value="Genomic_DNA"/>
</dbReference>
<keyword evidence="4" id="KW-1003">Cell membrane</keyword>
<evidence type="ECO:0000256" key="1">
    <source>
        <dbReference type="ARBA" id="ARBA00000085"/>
    </source>
</evidence>
<dbReference type="Gene3D" id="3.30.450.20">
    <property type="entry name" value="PAS domain"/>
    <property type="match status" value="2"/>
</dbReference>
<evidence type="ECO:0000259" key="17">
    <source>
        <dbReference type="PROSITE" id="PS50110"/>
    </source>
</evidence>
<dbReference type="PANTHER" id="PTHR45339:SF5">
    <property type="entry name" value="HISTIDINE KINASE"/>
    <property type="match status" value="1"/>
</dbReference>
<gene>
    <name evidence="18" type="ORF">GM668_06405</name>
</gene>
<dbReference type="InterPro" id="IPR003661">
    <property type="entry name" value="HisK_dim/P_dom"/>
</dbReference>
<dbReference type="InterPro" id="IPR001789">
    <property type="entry name" value="Sig_transdc_resp-reg_receiver"/>
</dbReference>
<keyword evidence="19" id="KW-1185">Reference proteome</keyword>
<dbReference type="Gene3D" id="1.10.287.130">
    <property type="match status" value="1"/>
</dbReference>
<organism evidence="18 19">
    <name type="scientific">Pseudoduganella ginsengisoli</name>
    <dbReference type="NCBI Taxonomy" id="1462440"/>
    <lineage>
        <taxon>Bacteria</taxon>
        <taxon>Pseudomonadati</taxon>
        <taxon>Pseudomonadota</taxon>
        <taxon>Betaproteobacteria</taxon>
        <taxon>Burkholderiales</taxon>
        <taxon>Oxalobacteraceae</taxon>
        <taxon>Telluria group</taxon>
        <taxon>Pseudoduganella</taxon>
    </lineage>
</organism>
<dbReference type="Gene3D" id="3.30.565.10">
    <property type="entry name" value="Histidine kinase-like ATPase, C-terminal domain"/>
    <property type="match status" value="1"/>
</dbReference>
<dbReference type="CDD" id="cd12914">
    <property type="entry name" value="PDC1_DGC_like"/>
    <property type="match status" value="1"/>
</dbReference>
<feature type="transmembrane region" description="Helical" evidence="15">
    <location>
        <begin position="28"/>
        <end position="50"/>
    </location>
</feature>
<dbReference type="PROSITE" id="PS50109">
    <property type="entry name" value="HIS_KIN"/>
    <property type="match status" value="1"/>
</dbReference>
<evidence type="ECO:0000256" key="11">
    <source>
        <dbReference type="ARBA" id="ARBA00023136"/>
    </source>
</evidence>
<keyword evidence="6 15" id="KW-0812">Transmembrane</keyword>
<dbReference type="EC" id="2.7.13.3" evidence="3"/>
<dbReference type="FunFam" id="3.30.565.10:FF:000010">
    <property type="entry name" value="Sensor histidine kinase RcsC"/>
    <property type="match status" value="1"/>
</dbReference>
<comment type="caution">
    <text evidence="18">The sequence shown here is derived from an EMBL/GenBank/DDBJ whole genome shotgun (WGS) entry which is preliminary data.</text>
</comment>